<dbReference type="Pfam" id="PF08315">
    <property type="entry name" value="cwf18"/>
    <property type="match status" value="1"/>
</dbReference>
<gene>
    <name evidence="1" type="ORF">PNEJI1_001920</name>
</gene>
<dbReference type="GO" id="GO:0071014">
    <property type="term" value="C:post-mRNA release spliceosomal complex"/>
    <property type="evidence" value="ECO:0007669"/>
    <property type="project" value="TreeGrafter"/>
</dbReference>
<name>L0PAD5_PNEJI</name>
<organism evidence="2">
    <name type="scientific">Pneumocystis jirovecii</name>
    <name type="common">Human pneumocystis pneumonia agent</name>
    <dbReference type="NCBI Taxonomy" id="42068"/>
    <lineage>
        <taxon>Eukaryota</taxon>
        <taxon>Fungi</taxon>
        <taxon>Dikarya</taxon>
        <taxon>Ascomycota</taxon>
        <taxon>Taphrinomycotina</taxon>
        <taxon>Pneumocystomycetes</taxon>
        <taxon>Pneumocystaceae</taxon>
        <taxon>Pneumocystis</taxon>
    </lineage>
</organism>
<dbReference type="InParanoid" id="L0PAD5"/>
<sequence length="165" mass="19375">MSLDEISIKRKERLNELKKIKISSDLKTNGVKDVSNNNEYPDFDDRKSCLSKLPLSFRNYDPELRRPRIGFENSILERNETVEHEAQKLEENVDYDLKNIEFGYNELDISGLTPKEVNSDLKRLMQMKIDNLKGRTEIAISKLIRERLLMKSNLYRIVEIDVLSI</sequence>
<protein>
    <submittedName>
        <fullName evidence="1">Uncharacterized protein</fullName>
    </submittedName>
</protein>
<evidence type="ECO:0000313" key="1">
    <source>
        <dbReference type="EMBL" id="CCJ29356.1"/>
    </source>
</evidence>
<dbReference type="PANTHER" id="PTHR31551:SF1">
    <property type="entry name" value="COILED-COIL DOMAIN-CONTAINING PROTEIN 12"/>
    <property type="match status" value="1"/>
</dbReference>
<accession>L0PAD5</accession>
<comment type="caution">
    <text evidence="1">The sequence shown here is derived from an EMBL/GenBank/DDBJ whole genome shotgun (WGS) entry which is preliminary data.</text>
</comment>
<dbReference type="STRING" id="1209962.L0PAD5"/>
<evidence type="ECO:0000313" key="2">
    <source>
        <dbReference type="Proteomes" id="UP000010422"/>
    </source>
</evidence>
<dbReference type="Proteomes" id="UP000010422">
    <property type="component" value="Unassembled WGS sequence"/>
</dbReference>
<proteinExistence type="predicted"/>
<dbReference type="FunCoup" id="L0PAD5">
    <property type="interactions" value="272"/>
</dbReference>
<dbReference type="VEuPathDB" id="FungiDB:PNEJI1_001920"/>
<dbReference type="InterPro" id="IPR013169">
    <property type="entry name" value="mRNA_splic_Cwf18-like"/>
</dbReference>
<reference evidence="1 2" key="1">
    <citation type="journal article" date="2012" name="MBio">
        <title>De novo assembly of the Pneumocystis jirovecii genome from a single bronchoalveolar lavage fluid specimen from a patient.</title>
        <authorList>
            <person name="Cisse O.H."/>
            <person name="Pagni M."/>
            <person name="Hauser P.M."/>
        </authorList>
    </citation>
    <scope>NUCLEOTIDE SEQUENCE [LARGE SCALE GENOMIC DNA]</scope>
    <source>
        <strain evidence="1 2">SE8</strain>
    </source>
</reference>
<dbReference type="PANTHER" id="PTHR31551">
    <property type="entry name" value="PRE-MRNA-SPLICING FACTOR CWF18"/>
    <property type="match status" value="1"/>
</dbReference>
<dbReference type="EMBL" id="CAKM01000178">
    <property type="protein sequence ID" value="CCJ29356.1"/>
    <property type="molecule type" value="Genomic_DNA"/>
</dbReference>
<dbReference type="AlphaFoldDB" id="L0PAD5"/>
<dbReference type="GO" id="GO:0005684">
    <property type="term" value="C:U2-type spliceosomal complex"/>
    <property type="evidence" value="ECO:0007669"/>
    <property type="project" value="TreeGrafter"/>
</dbReference>